<dbReference type="InterPro" id="IPR051159">
    <property type="entry name" value="Hexapeptide_acetyltransf"/>
</dbReference>
<keyword evidence="2" id="KW-0808">Transferase</keyword>
<dbReference type="GO" id="GO:0008374">
    <property type="term" value="F:O-acyltransferase activity"/>
    <property type="evidence" value="ECO:0007669"/>
    <property type="project" value="TreeGrafter"/>
</dbReference>
<evidence type="ECO:0000313" key="6">
    <source>
        <dbReference type="Proteomes" id="UP000249135"/>
    </source>
</evidence>
<proteinExistence type="inferred from homology"/>
<keyword evidence="4" id="KW-0012">Acyltransferase</keyword>
<comment type="similarity">
    <text evidence="1">Belongs to the transferase hexapeptide repeat family.</text>
</comment>
<sequence>MQFSSRQRLFSGIRKLMFSVLGGNLRFGRNVYIGPGCTLNAIYNLEIGSNVYIGKRVTIEVEGRIGNGVIIGNNVGIVGRRDHWPDSLDQDFFFAKTVREDRRLSLPVDIGDGCWIGYGAIVLSGVRIGERSIVGAGAVVTRDIPPHSVVRAGASVVFHRTPNHHAS</sequence>
<dbReference type="InterPro" id="IPR011004">
    <property type="entry name" value="Trimer_LpxA-like_sf"/>
</dbReference>
<evidence type="ECO:0000256" key="3">
    <source>
        <dbReference type="ARBA" id="ARBA00022737"/>
    </source>
</evidence>
<protein>
    <recommendedName>
        <fullName evidence="7">Acyltransferase</fullName>
    </recommendedName>
</protein>
<organism evidence="5 6">
    <name type="scientific">Variovorax paradoxus</name>
    <dbReference type="NCBI Taxonomy" id="34073"/>
    <lineage>
        <taxon>Bacteria</taxon>
        <taxon>Pseudomonadati</taxon>
        <taxon>Pseudomonadota</taxon>
        <taxon>Betaproteobacteria</taxon>
        <taxon>Burkholderiales</taxon>
        <taxon>Comamonadaceae</taxon>
        <taxon>Variovorax</taxon>
    </lineage>
</organism>
<dbReference type="SUPFAM" id="SSF51161">
    <property type="entry name" value="Trimeric LpxA-like enzymes"/>
    <property type="match status" value="1"/>
</dbReference>
<dbReference type="Gene3D" id="2.160.10.10">
    <property type="entry name" value="Hexapeptide repeat proteins"/>
    <property type="match status" value="1"/>
</dbReference>
<dbReference type="InterPro" id="IPR001451">
    <property type="entry name" value="Hexapep"/>
</dbReference>
<dbReference type="Pfam" id="PF00132">
    <property type="entry name" value="Hexapep"/>
    <property type="match status" value="1"/>
</dbReference>
<dbReference type="AlphaFoldDB" id="A0A2W5SHR8"/>
<dbReference type="PANTHER" id="PTHR23416">
    <property type="entry name" value="SIALIC ACID SYNTHASE-RELATED"/>
    <property type="match status" value="1"/>
</dbReference>
<reference evidence="5 6" key="1">
    <citation type="submission" date="2017-08" db="EMBL/GenBank/DDBJ databases">
        <title>Infants hospitalized years apart are colonized by the same room-sourced microbial strains.</title>
        <authorList>
            <person name="Brooks B."/>
            <person name="Olm M.R."/>
            <person name="Firek B.A."/>
            <person name="Baker R."/>
            <person name="Thomas B.C."/>
            <person name="Morowitz M.J."/>
            <person name="Banfield J.F."/>
        </authorList>
    </citation>
    <scope>NUCLEOTIDE SEQUENCE [LARGE SCALE GENOMIC DNA]</scope>
    <source>
        <strain evidence="5">S2_005_003_R2_41</strain>
    </source>
</reference>
<dbReference type="InterPro" id="IPR018357">
    <property type="entry name" value="Hexapep_transf_CS"/>
</dbReference>
<name>A0A2W5SHR8_VARPD</name>
<accession>A0A2W5SHR8</accession>
<gene>
    <name evidence="5" type="ORF">DI563_12420</name>
</gene>
<evidence type="ECO:0008006" key="7">
    <source>
        <dbReference type="Google" id="ProtNLM"/>
    </source>
</evidence>
<dbReference type="EMBL" id="QFPP01000132">
    <property type="protein sequence ID" value="PZQ74400.1"/>
    <property type="molecule type" value="Genomic_DNA"/>
</dbReference>
<evidence type="ECO:0000256" key="4">
    <source>
        <dbReference type="ARBA" id="ARBA00023315"/>
    </source>
</evidence>
<dbReference type="CDD" id="cd04647">
    <property type="entry name" value="LbH_MAT_like"/>
    <property type="match status" value="1"/>
</dbReference>
<keyword evidence="3" id="KW-0677">Repeat</keyword>
<comment type="caution">
    <text evidence="5">The sequence shown here is derived from an EMBL/GenBank/DDBJ whole genome shotgun (WGS) entry which is preliminary data.</text>
</comment>
<evidence type="ECO:0000313" key="5">
    <source>
        <dbReference type="EMBL" id="PZQ74400.1"/>
    </source>
</evidence>
<dbReference type="PROSITE" id="PS00101">
    <property type="entry name" value="HEXAPEP_TRANSFERASES"/>
    <property type="match status" value="1"/>
</dbReference>
<dbReference type="PANTHER" id="PTHR23416:SF23">
    <property type="entry name" value="ACETYLTRANSFERASE C18B11.09C-RELATED"/>
    <property type="match status" value="1"/>
</dbReference>
<evidence type="ECO:0000256" key="2">
    <source>
        <dbReference type="ARBA" id="ARBA00022679"/>
    </source>
</evidence>
<dbReference type="Proteomes" id="UP000249135">
    <property type="component" value="Unassembled WGS sequence"/>
</dbReference>
<evidence type="ECO:0000256" key="1">
    <source>
        <dbReference type="ARBA" id="ARBA00007274"/>
    </source>
</evidence>